<dbReference type="AlphaFoldDB" id="A0A177P5C7"/>
<evidence type="ECO:0000256" key="4">
    <source>
        <dbReference type="ARBA" id="ARBA00023136"/>
    </source>
</evidence>
<gene>
    <name evidence="9" type="ORF">A1355_19690</name>
</gene>
<protein>
    <recommendedName>
        <fullName evidence="7">Flagellar protein</fullName>
    </recommendedName>
</protein>
<comment type="caution">
    <text evidence="9">The sequence shown here is derived from an EMBL/GenBank/DDBJ whole genome shotgun (WGS) entry which is preliminary data.</text>
</comment>
<evidence type="ECO:0000256" key="8">
    <source>
        <dbReference type="SAM" id="SignalP"/>
    </source>
</evidence>
<dbReference type="STRING" id="702114.A1355_19690"/>
<keyword evidence="2 7" id="KW-0812">Transmembrane</keyword>
<evidence type="ECO:0000256" key="1">
    <source>
        <dbReference type="ARBA" id="ARBA00022475"/>
    </source>
</evidence>
<feature type="transmembrane region" description="Helical" evidence="7">
    <location>
        <begin position="40"/>
        <end position="61"/>
    </location>
</feature>
<keyword evidence="3 7" id="KW-1133">Transmembrane helix</keyword>
<dbReference type="OrthoDB" id="5741235at2"/>
<dbReference type="GO" id="GO:0009425">
    <property type="term" value="C:bacterial-type flagellum basal body"/>
    <property type="evidence" value="ECO:0007669"/>
    <property type="project" value="UniProtKB-SubCell"/>
</dbReference>
<keyword evidence="1 7" id="KW-1003">Cell membrane</keyword>
<comment type="similarity">
    <text evidence="6 7">Belongs to the FliO/MopB family.</text>
</comment>
<evidence type="ECO:0000313" key="10">
    <source>
        <dbReference type="Proteomes" id="UP000077628"/>
    </source>
</evidence>
<keyword evidence="8" id="KW-0732">Signal</keyword>
<name>A0A177P5C7_9GAMM</name>
<keyword evidence="10" id="KW-1185">Reference proteome</keyword>
<dbReference type="Proteomes" id="UP000077628">
    <property type="component" value="Unassembled WGS sequence"/>
</dbReference>
<evidence type="ECO:0000313" key="9">
    <source>
        <dbReference type="EMBL" id="OAI25518.1"/>
    </source>
</evidence>
<organism evidence="9 10">
    <name type="scientific">Methylomonas koyamae</name>
    <dbReference type="NCBI Taxonomy" id="702114"/>
    <lineage>
        <taxon>Bacteria</taxon>
        <taxon>Pseudomonadati</taxon>
        <taxon>Pseudomonadota</taxon>
        <taxon>Gammaproteobacteria</taxon>
        <taxon>Methylococcales</taxon>
        <taxon>Methylococcaceae</taxon>
        <taxon>Methylomonas</taxon>
    </lineage>
</organism>
<keyword evidence="5 7" id="KW-0975">Bacterial flagellum</keyword>
<evidence type="ECO:0000256" key="7">
    <source>
        <dbReference type="RuleBase" id="RU362064"/>
    </source>
</evidence>
<proteinExistence type="inferred from homology"/>
<dbReference type="GO" id="GO:0005886">
    <property type="term" value="C:plasma membrane"/>
    <property type="evidence" value="ECO:0007669"/>
    <property type="project" value="UniProtKB-SubCell"/>
</dbReference>
<keyword evidence="4 7" id="KW-0472">Membrane</keyword>
<dbReference type="EMBL" id="LUUK01000038">
    <property type="protein sequence ID" value="OAI25518.1"/>
    <property type="molecule type" value="Genomic_DNA"/>
</dbReference>
<keyword evidence="9" id="KW-0966">Cell projection</keyword>
<evidence type="ECO:0000256" key="2">
    <source>
        <dbReference type="ARBA" id="ARBA00022692"/>
    </source>
</evidence>
<dbReference type="PANTHER" id="PTHR38766:SF1">
    <property type="entry name" value="FLAGELLAR PROTEIN FLIO"/>
    <property type="match status" value="1"/>
</dbReference>
<sequence length="146" mass="14997">MSAVRIACIIGLTLSAGAAGADDAASLARAGGRVVSPADVGQWLLALLIVLAVFFLAAWLLRKTGGFGISAKGPLAVVAGLPLGVREKLVLVRVGEKQLLLGVSNGRIDKLLELEGDQRLFLGAADTADTAPFAKKLLEVLQGRVG</sequence>
<reference evidence="10" key="1">
    <citation type="submission" date="2016-03" db="EMBL/GenBank/DDBJ databases">
        <authorList>
            <person name="Heylen K."/>
            <person name="De Vos P."/>
            <person name="Vekeman B."/>
        </authorList>
    </citation>
    <scope>NUCLEOTIDE SEQUENCE [LARGE SCALE GENOMIC DNA]</scope>
    <source>
        <strain evidence="10">R-45383</strain>
    </source>
</reference>
<dbReference type="Pfam" id="PF04347">
    <property type="entry name" value="FliO"/>
    <property type="match status" value="1"/>
</dbReference>
<feature type="signal peptide" evidence="8">
    <location>
        <begin position="1"/>
        <end position="21"/>
    </location>
</feature>
<evidence type="ECO:0000256" key="6">
    <source>
        <dbReference type="ARBA" id="ARBA00037937"/>
    </source>
</evidence>
<feature type="chain" id="PRO_5008069923" description="Flagellar protein" evidence="8">
    <location>
        <begin position="22"/>
        <end position="146"/>
    </location>
</feature>
<dbReference type="GO" id="GO:0044781">
    <property type="term" value="P:bacterial-type flagellum organization"/>
    <property type="evidence" value="ECO:0007669"/>
    <property type="project" value="UniProtKB-UniRule"/>
</dbReference>
<keyword evidence="9" id="KW-0282">Flagellum</keyword>
<dbReference type="InterPro" id="IPR052205">
    <property type="entry name" value="FliO/MopB"/>
</dbReference>
<evidence type="ECO:0000256" key="3">
    <source>
        <dbReference type="ARBA" id="ARBA00022989"/>
    </source>
</evidence>
<accession>A0A177P5C7</accession>
<keyword evidence="9" id="KW-0969">Cilium</keyword>
<evidence type="ECO:0000256" key="5">
    <source>
        <dbReference type="ARBA" id="ARBA00023143"/>
    </source>
</evidence>
<dbReference type="InterPro" id="IPR022781">
    <property type="entry name" value="Flagellar_biosynth_FliO"/>
</dbReference>
<dbReference type="NCBIfam" id="TIGR03500">
    <property type="entry name" value="FliO_TIGR"/>
    <property type="match status" value="1"/>
</dbReference>
<dbReference type="PANTHER" id="PTHR38766">
    <property type="entry name" value="FLAGELLAR PROTEIN FLIO"/>
    <property type="match status" value="1"/>
</dbReference>
<comment type="subcellular location">
    <subcellularLocation>
        <location evidence="7">Cell membrane</location>
    </subcellularLocation>
    <subcellularLocation>
        <location evidence="7">Bacterial flagellum basal body</location>
    </subcellularLocation>
</comment>